<dbReference type="GeneID" id="89523634"/>
<evidence type="ECO:0000256" key="2">
    <source>
        <dbReference type="ARBA" id="ARBA00022448"/>
    </source>
</evidence>
<keyword evidence="2" id="KW-0813">Transport</keyword>
<evidence type="ECO:0000313" key="12">
    <source>
        <dbReference type="Proteomes" id="UP000298642"/>
    </source>
</evidence>
<evidence type="ECO:0000256" key="1">
    <source>
        <dbReference type="ARBA" id="ARBA00004429"/>
    </source>
</evidence>
<dbReference type="GO" id="GO:0022857">
    <property type="term" value="F:transmembrane transporter activity"/>
    <property type="evidence" value="ECO:0007669"/>
    <property type="project" value="TreeGrafter"/>
</dbReference>
<keyword evidence="12" id="KW-1185">Reference proteome</keyword>
<keyword evidence="4" id="KW-0997">Cell inner membrane</keyword>
<evidence type="ECO:0000256" key="4">
    <source>
        <dbReference type="ARBA" id="ARBA00022519"/>
    </source>
</evidence>
<feature type="transmembrane region" description="Helical" evidence="9">
    <location>
        <begin position="20"/>
        <end position="39"/>
    </location>
</feature>
<comment type="subcellular location">
    <subcellularLocation>
        <location evidence="1">Cell inner membrane</location>
        <topology evidence="1">Multi-pass membrane protein</topology>
    </subcellularLocation>
</comment>
<dbReference type="GO" id="GO:0005886">
    <property type="term" value="C:plasma membrane"/>
    <property type="evidence" value="ECO:0007669"/>
    <property type="project" value="UniProtKB-SubCell"/>
</dbReference>
<accession>A0A856I0Z9</accession>
<dbReference type="Proteomes" id="UP000298642">
    <property type="component" value="Chromosome"/>
</dbReference>
<evidence type="ECO:0000256" key="9">
    <source>
        <dbReference type="SAM" id="Phobius"/>
    </source>
</evidence>
<evidence type="ECO:0000256" key="7">
    <source>
        <dbReference type="ARBA" id="ARBA00023136"/>
    </source>
</evidence>
<protein>
    <submittedName>
        <fullName evidence="11">TRAP transporter small permease</fullName>
    </submittedName>
</protein>
<sequence length="167" mass="18501">MLRGYSKFLDVLEKVEKAILAVTVGIMVIIIAYQVIMRYIFAHANSWSEELARYLFIYDVMIGAAIAIRRNSHLQIDILINLMKPKVRTILTIIATLAGMVFMVFLLSYSITLVQTGARTMSAGLGIPMSIPYSCMPVGIVLMLLTSIEVLFKNISALRGAGKEAQV</sequence>
<dbReference type="Pfam" id="PF04290">
    <property type="entry name" value="DctQ"/>
    <property type="match status" value="1"/>
</dbReference>
<keyword evidence="6 9" id="KW-1133">Transmembrane helix</keyword>
<dbReference type="PANTHER" id="PTHR35011:SF2">
    <property type="entry name" value="2,3-DIKETO-L-GULONATE TRAP TRANSPORTER SMALL PERMEASE PROTEIN YIAM"/>
    <property type="match status" value="1"/>
</dbReference>
<organism evidence="11 12">
    <name type="scientific">Dysosmobacter welbionis</name>
    <dbReference type="NCBI Taxonomy" id="2093857"/>
    <lineage>
        <taxon>Bacteria</taxon>
        <taxon>Bacillati</taxon>
        <taxon>Bacillota</taxon>
        <taxon>Clostridia</taxon>
        <taxon>Eubacteriales</taxon>
        <taxon>Oscillospiraceae</taxon>
        <taxon>Dysosmobacter</taxon>
    </lineage>
</organism>
<feature type="transmembrane region" description="Helical" evidence="9">
    <location>
        <begin position="51"/>
        <end position="68"/>
    </location>
</feature>
<dbReference type="RefSeq" id="WP_025544782.1">
    <property type="nucleotide sequence ID" value="NZ_CAUWCU010000018.1"/>
</dbReference>
<reference evidence="12" key="1">
    <citation type="submission" date="2018-12" db="EMBL/GenBank/DDBJ databases">
        <title>Dusodibacter welbiota gen. nov., sp. nov., isolated from human faeces and emended description of the Oscillibacter genus.</title>
        <authorList>
            <person name="Le Roy T."/>
            <person name="Van der Smissen P."/>
            <person name="Delzenne N."/>
            <person name="Muccioli G."/>
            <person name="Collet J.F."/>
            <person name="Cani P.D."/>
        </authorList>
    </citation>
    <scope>NUCLEOTIDE SEQUENCE [LARGE SCALE GENOMIC DNA]</scope>
    <source>
        <strain evidence="12">J115</strain>
    </source>
</reference>
<dbReference type="GO" id="GO:0015740">
    <property type="term" value="P:C4-dicarboxylate transport"/>
    <property type="evidence" value="ECO:0007669"/>
    <property type="project" value="TreeGrafter"/>
</dbReference>
<dbReference type="InterPro" id="IPR055348">
    <property type="entry name" value="DctQ"/>
</dbReference>
<dbReference type="KEGG" id="obj:EIO64_11485"/>
<name>A0A856I0Z9_9FIRM</name>
<feature type="transmembrane region" description="Helical" evidence="9">
    <location>
        <begin position="131"/>
        <end position="152"/>
    </location>
</feature>
<proteinExistence type="inferred from homology"/>
<evidence type="ECO:0000259" key="10">
    <source>
        <dbReference type="Pfam" id="PF04290"/>
    </source>
</evidence>
<gene>
    <name evidence="11" type="ORF">EIO64_11485</name>
</gene>
<dbReference type="InterPro" id="IPR007387">
    <property type="entry name" value="TRAP_DctQ"/>
</dbReference>
<feature type="domain" description="Tripartite ATP-independent periplasmic transporters DctQ component" evidence="10">
    <location>
        <begin position="27"/>
        <end position="154"/>
    </location>
</feature>
<evidence type="ECO:0000256" key="3">
    <source>
        <dbReference type="ARBA" id="ARBA00022475"/>
    </source>
</evidence>
<evidence type="ECO:0000256" key="5">
    <source>
        <dbReference type="ARBA" id="ARBA00022692"/>
    </source>
</evidence>
<dbReference type="EMBL" id="CP034413">
    <property type="protein sequence ID" value="QCI59765.2"/>
    <property type="molecule type" value="Genomic_DNA"/>
</dbReference>
<evidence type="ECO:0000256" key="6">
    <source>
        <dbReference type="ARBA" id="ARBA00022989"/>
    </source>
</evidence>
<dbReference type="PANTHER" id="PTHR35011">
    <property type="entry name" value="2,3-DIKETO-L-GULONATE TRAP TRANSPORTER SMALL PERMEASE PROTEIN YIAM"/>
    <property type="match status" value="1"/>
</dbReference>
<dbReference type="AlphaFoldDB" id="A0A856I0Z9"/>
<evidence type="ECO:0000256" key="8">
    <source>
        <dbReference type="ARBA" id="ARBA00038436"/>
    </source>
</evidence>
<evidence type="ECO:0000313" key="11">
    <source>
        <dbReference type="EMBL" id="QCI59765.2"/>
    </source>
</evidence>
<keyword evidence="3" id="KW-1003">Cell membrane</keyword>
<comment type="similarity">
    <text evidence="8">Belongs to the TRAP transporter small permease family.</text>
</comment>
<keyword evidence="5 9" id="KW-0812">Transmembrane</keyword>
<keyword evidence="7 9" id="KW-0472">Membrane</keyword>
<feature type="transmembrane region" description="Helical" evidence="9">
    <location>
        <begin position="89"/>
        <end position="111"/>
    </location>
</feature>